<reference evidence="1 2" key="1">
    <citation type="journal article" date="2010" name="Science">
        <title>Genomic comparison of the ants Camponotus floridanus and Harpegnathos saltator.</title>
        <authorList>
            <person name="Bonasio R."/>
            <person name="Zhang G."/>
            <person name="Ye C."/>
            <person name="Mutti N.S."/>
            <person name="Fang X."/>
            <person name="Qin N."/>
            <person name="Donahue G."/>
            <person name="Yang P."/>
            <person name="Li Q."/>
            <person name="Li C."/>
            <person name="Zhang P."/>
            <person name="Huang Z."/>
            <person name="Berger S.L."/>
            <person name="Reinberg D."/>
            <person name="Wang J."/>
            <person name="Liebig J."/>
        </authorList>
    </citation>
    <scope>NUCLEOTIDE SEQUENCE [LARGE SCALE GENOMIC DNA]</scope>
    <source>
        <strain evidence="1 2">R22 G/1</strain>
    </source>
</reference>
<dbReference type="OrthoDB" id="10248373at2759"/>
<organism evidence="2">
    <name type="scientific">Harpegnathos saltator</name>
    <name type="common">Jerdon's jumping ant</name>
    <dbReference type="NCBI Taxonomy" id="610380"/>
    <lineage>
        <taxon>Eukaryota</taxon>
        <taxon>Metazoa</taxon>
        <taxon>Ecdysozoa</taxon>
        <taxon>Arthropoda</taxon>
        <taxon>Hexapoda</taxon>
        <taxon>Insecta</taxon>
        <taxon>Pterygota</taxon>
        <taxon>Neoptera</taxon>
        <taxon>Endopterygota</taxon>
        <taxon>Hymenoptera</taxon>
        <taxon>Apocrita</taxon>
        <taxon>Aculeata</taxon>
        <taxon>Formicoidea</taxon>
        <taxon>Formicidae</taxon>
        <taxon>Ponerinae</taxon>
        <taxon>Ponerini</taxon>
        <taxon>Harpegnathos</taxon>
    </lineage>
</organism>
<accession>E2BYE8</accession>
<dbReference type="EMBL" id="GL451460">
    <property type="protein sequence ID" value="EFN79280.1"/>
    <property type="molecule type" value="Genomic_DNA"/>
</dbReference>
<dbReference type="OMA" id="CILINIC"/>
<name>E2BYE8_HARSA</name>
<dbReference type="AlphaFoldDB" id="E2BYE8"/>
<proteinExistence type="predicted"/>
<dbReference type="STRING" id="610380.E2BYE8"/>
<evidence type="ECO:0000313" key="1">
    <source>
        <dbReference type="EMBL" id="EFN79280.1"/>
    </source>
</evidence>
<keyword evidence="2" id="KW-1185">Reference proteome</keyword>
<sequence>MHGGIDDNAEKLYMLTFGNELKGKLPSTLLLSCIDQMDQALVLLLMKHLKEVNCHMYLAWAEMEDRENPLLSLQRAIITECVYFGKVIQTDKLQQNQELQMCLDQLVGSNKQPQLTLKEICDGVQSGQLKDLKELLLRYHEWDESMLQFISTWERLLTNENFEVLFKYLKHIFSVKQYTPQEKLKLQTMVIEIMLKRSMEDIYNIVLIYVLHYYHDNFLEELYDPVSFYTLLRQAGGIWNNPFFMKSLLIHILHRPQEVLMSLIYITVNTSNECVCTPQQLLILRPFLCLKISEDQTILSKMLYKLCFCSHRWDIQKYTNFVTVMLGTFVISPEDILNNVFIRYLVEQPFDQINVSCILINICKIVDTYTPKFGVVELCVVVARKISNWRKCEPTKRRTMVNELMTNLLRVLNKCVRKPYLMTVEQKRQVLNTILPHIEPLDKAVFAPLLYLVQGDILSIINDYTRRCYIVRRKFKEMYQRDIDMFLHIDHIPLEKQDFIRHMMLHAVEMEYYRHCLDMTLKYWFFFGWLSEWDAYDNVTRITMEAVCVGLEYKENVPPDNFSMLLKNCIRFTEMLSWDVTTFEKKDMIIQILLKNMYLVVPSTQGTQYYDTYNALLANLENIVSTKKSLSVRMETYRYVPRNKNLKGGC</sequence>
<protein>
    <submittedName>
        <fullName evidence="1">Uncharacterized protein</fullName>
    </submittedName>
</protein>
<evidence type="ECO:0000313" key="2">
    <source>
        <dbReference type="Proteomes" id="UP000008237"/>
    </source>
</evidence>
<gene>
    <name evidence="1" type="ORF">EAI_08645</name>
</gene>
<dbReference type="Proteomes" id="UP000008237">
    <property type="component" value="Unassembled WGS sequence"/>
</dbReference>
<dbReference type="InParanoid" id="E2BYE8"/>